<dbReference type="InterPro" id="IPR009100">
    <property type="entry name" value="AcylCoA_DH/oxidase_NM_dom_sf"/>
</dbReference>
<comment type="catalytic activity">
    <reaction evidence="18">
        <text>butanoyl-CoA + oxidized [electron-transfer flavoprotein] + H(+) = (2E)-butenoyl-CoA + reduced [electron-transfer flavoprotein]</text>
        <dbReference type="Rhea" id="RHEA:24004"/>
        <dbReference type="Rhea" id="RHEA-COMP:10685"/>
        <dbReference type="Rhea" id="RHEA-COMP:10686"/>
        <dbReference type="ChEBI" id="CHEBI:15378"/>
        <dbReference type="ChEBI" id="CHEBI:57332"/>
        <dbReference type="ChEBI" id="CHEBI:57371"/>
        <dbReference type="ChEBI" id="CHEBI:57692"/>
        <dbReference type="ChEBI" id="CHEBI:58307"/>
    </reaction>
    <physiologicalReaction direction="left-to-right" evidence="18">
        <dbReference type="Rhea" id="RHEA:24005"/>
    </physiologicalReaction>
</comment>
<dbReference type="GO" id="GO:0003995">
    <property type="term" value="F:acyl-CoA dehydrogenase activity"/>
    <property type="evidence" value="ECO:0000318"/>
    <property type="project" value="GO_Central"/>
</dbReference>
<keyword evidence="6 22" id="KW-0274">FAD</keyword>
<dbReference type="Pfam" id="PF00441">
    <property type="entry name" value="Acyl-CoA_dh_1"/>
    <property type="match status" value="1"/>
</dbReference>
<evidence type="ECO:0000256" key="2">
    <source>
        <dbReference type="ARBA" id="ARBA00005198"/>
    </source>
</evidence>
<evidence type="ECO:0000256" key="9">
    <source>
        <dbReference type="ARBA" id="ARBA00023098"/>
    </source>
</evidence>
<dbReference type="FunFam" id="1.20.140.10:FF:000002">
    <property type="entry name" value="Acyl-CoA dehydrogenase short/branched chain"/>
    <property type="match status" value="1"/>
</dbReference>
<dbReference type="HOGENOM" id="CLU_018204_0_0_1"/>
<dbReference type="InterPro" id="IPR046373">
    <property type="entry name" value="Acyl-CoA_Oxase/DH_mid-dom_sf"/>
</dbReference>
<evidence type="ECO:0000259" key="24">
    <source>
        <dbReference type="Pfam" id="PF02770"/>
    </source>
</evidence>
<evidence type="ECO:0000256" key="3">
    <source>
        <dbReference type="ARBA" id="ARBA00009347"/>
    </source>
</evidence>
<evidence type="ECO:0000256" key="7">
    <source>
        <dbReference type="ARBA" id="ARBA00022832"/>
    </source>
</evidence>
<dbReference type="Pfam" id="PF02770">
    <property type="entry name" value="Acyl-CoA_dh_M"/>
    <property type="match status" value="1"/>
</dbReference>
<evidence type="ECO:0000256" key="12">
    <source>
        <dbReference type="ARBA" id="ARBA00039850"/>
    </source>
</evidence>
<feature type="domain" description="Acyl-CoA oxidase/dehydrogenase middle" evidence="24">
    <location>
        <begin position="132"/>
        <end position="227"/>
    </location>
</feature>
<dbReference type="InParanoid" id="B3RK82"/>
<feature type="domain" description="Acyl-CoA dehydrogenase/oxidase C-terminal" evidence="23">
    <location>
        <begin position="241"/>
        <end position="387"/>
    </location>
</feature>
<dbReference type="CTD" id="6750297"/>
<dbReference type="EC" id="1.3.8.5" evidence="11"/>
<comment type="cofactor">
    <cofactor evidence="1 22">
        <name>FAD</name>
        <dbReference type="ChEBI" id="CHEBI:57692"/>
    </cofactor>
</comment>
<dbReference type="PhylomeDB" id="B3RK82"/>
<evidence type="ECO:0000256" key="13">
    <source>
        <dbReference type="ARBA" id="ARBA00041537"/>
    </source>
</evidence>
<organism evidence="26 27">
    <name type="scientific">Trichoplax adhaerens</name>
    <name type="common">Trichoplax reptans</name>
    <dbReference type="NCBI Taxonomy" id="10228"/>
    <lineage>
        <taxon>Eukaryota</taxon>
        <taxon>Metazoa</taxon>
        <taxon>Placozoa</taxon>
        <taxon>Uniplacotomia</taxon>
        <taxon>Trichoplacea</taxon>
        <taxon>Trichoplacidae</taxon>
        <taxon>Trichoplax</taxon>
    </lineage>
</organism>
<evidence type="ECO:0000313" key="26">
    <source>
        <dbReference type="EMBL" id="EDV29881.1"/>
    </source>
</evidence>
<dbReference type="InterPro" id="IPR006091">
    <property type="entry name" value="Acyl-CoA_Oxase/DH_mid-dom"/>
</dbReference>
<dbReference type="STRING" id="10228.B3RK82"/>
<dbReference type="EMBL" id="DS985241">
    <property type="protein sequence ID" value="EDV29881.1"/>
    <property type="molecule type" value="Genomic_DNA"/>
</dbReference>
<evidence type="ECO:0000256" key="22">
    <source>
        <dbReference type="RuleBase" id="RU362125"/>
    </source>
</evidence>
<comment type="similarity">
    <text evidence="3 22">Belongs to the acyl-CoA dehydrogenase family.</text>
</comment>
<keyword evidence="8 22" id="KW-0560">Oxidoreductase</keyword>
<dbReference type="InterPro" id="IPR013786">
    <property type="entry name" value="AcylCoA_DH/ox_N"/>
</dbReference>
<evidence type="ECO:0000256" key="18">
    <source>
        <dbReference type="ARBA" id="ARBA00049096"/>
    </source>
</evidence>
<dbReference type="GO" id="GO:0005739">
    <property type="term" value="C:mitochondrion"/>
    <property type="evidence" value="ECO:0000318"/>
    <property type="project" value="GO_Central"/>
</dbReference>
<keyword evidence="7" id="KW-0276">Fatty acid metabolism</keyword>
<comment type="catalytic activity">
    <reaction evidence="21">
        <text>2-methylpropanoyl-CoA + oxidized [electron-transfer flavoprotein] + H(+) = 2-methylpropenoyl-CoA + reduced [electron-transfer flavoprotein]</text>
        <dbReference type="Rhea" id="RHEA:44180"/>
        <dbReference type="Rhea" id="RHEA-COMP:10685"/>
        <dbReference type="Rhea" id="RHEA-COMP:10686"/>
        <dbReference type="ChEBI" id="CHEBI:15378"/>
        <dbReference type="ChEBI" id="CHEBI:57338"/>
        <dbReference type="ChEBI" id="CHEBI:57692"/>
        <dbReference type="ChEBI" id="CHEBI:58307"/>
        <dbReference type="ChEBI" id="CHEBI:62500"/>
    </reaction>
    <physiologicalReaction direction="left-to-right" evidence="21">
        <dbReference type="Rhea" id="RHEA:44181"/>
    </physiologicalReaction>
</comment>
<evidence type="ECO:0000256" key="17">
    <source>
        <dbReference type="ARBA" id="ARBA00048592"/>
    </source>
</evidence>
<evidence type="ECO:0000259" key="25">
    <source>
        <dbReference type="Pfam" id="PF02771"/>
    </source>
</evidence>
<dbReference type="PIRSF" id="PIRSF016578">
    <property type="entry name" value="HsaA"/>
    <property type="match status" value="1"/>
</dbReference>
<dbReference type="InterPro" id="IPR006089">
    <property type="entry name" value="Acyl-CoA_DH_CS"/>
</dbReference>
<dbReference type="Gene3D" id="1.20.140.10">
    <property type="entry name" value="Butyryl-CoA Dehydrogenase, subunit A, domain 3"/>
    <property type="match status" value="1"/>
</dbReference>
<evidence type="ECO:0000256" key="10">
    <source>
        <dbReference type="ARBA" id="ARBA00037895"/>
    </source>
</evidence>
<evidence type="ECO:0000256" key="6">
    <source>
        <dbReference type="ARBA" id="ARBA00022827"/>
    </source>
</evidence>
<protein>
    <recommendedName>
        <fullName evidence="12">Short/branched chain specific acyl-CoA dehydrogenase, mitochondrial</fullName>
        <ecNumber evidence="11">1.3.8.5</ecNumber>
    </recommendedName>
    <alternativeName>
        <fullName evidence="14">2-methyl branched chain acyl-CoA dehydrogenase</fullName>
    </alternativeName>
    <alternativeName>
        <fullName evidence="13">2-methylbutyryl-coenzyme A dehydrogenase</fullName>
    </alternativeName>
</protein>
<dbReference type="SUPFAM" id="SSF47203">
    <property type="entry name" value="Acyl-CoA dehydrogenase C-terminal domain-like"/>
    <property type="match status" value="1"/>
</dbReference>
<comment type="catalytic activity">
    <reaction evidence="16">
        <text>valproyl-CoA + oxidized [electron-transfer flavoprotein] + H(+) = (2E)-2-propylpent-2-enoyl-CoA + reduced [electron-transfer flavoprotein]</text>
        <dbReference type="Rhea" id="RHEA:65344"/>
        <dbReference type="Rhea" id="RHEA-COMP:10685"/>
        <dbReference type="Rhea" id="RHEA-COMP:10686"/>
        <dbReference type="ChEBI" id="CHEBI:15378"/>
        <dbReference type="ChEBI" id="CHEBI:57692"/>
        <dbReference type="ChEBI" id="CHEBI:58307"/>
        <dbReference type="ChEBI" id="CHEBI:156457"/>
        <dbReference type="ChEBI" id="CHEBI:156458"/>
    </reaction>
    <physiologicalReaction direction="left-to-right" evidence="16">
        <dbReference type="Rhea" id="RHEA:65345"/>
    </physiologicalReaction>
</comment>
<dbReference type="Gene3D" id="1.10.540.10">
    <property type="entry name" value="Acyl-CoA dehydrogenase/oxidase, N-terminal domain"/>
    <property type="match status" value="1"/>
</dbReference>
<dbReference type="PROSITE" id="PS00072">
    <property type="entry name" value="ACYL_COA_DH_1"/>
    <property type="match status" value="1"/>
</dbReference>
<dbReference type="AlphaFoldDB" id="B3RK82"/>
<comment type="subunit">
    <text evidence="4">Homotetramer.</text>
</comment>
<gene>
    <name evidence="26" type="ORF">TRIADDRAFT_19851</name>
</gene>
<comment type="pathway">
    <text evidence="10">Amino-acid degradation; L-isoleucine degradation.</text>
</comment>
<dbReference type="Proteomes" id="UP000009022">
    <property type="component" value="Unassembled WGS sequence"/>
</dbReference>
<keyword evidence="27" id="KW-1185">Reference proteome</keyword>
<dbReference type="InterPro" id="IPR037069">
    <property type="entry name" value="AcylCoA_DH/ox_N_sf"/>
</dbReference>
<dbReference type="FunFam" id="2.40.110.10:FF:000001">
    <property type="entry name" value="Acyl-CoA dehydrogenase, mitochondrial"/>
    <property type="match status" value="1"/>
</dbReference>
<evidence type="ECO:0000256" key="19">
    <source>
        <dbReference type="ARBA" id="ARBA00049192"/>
    </source>
</evidence>
<evidence type="ECO:0000256" key="15">
    <source>
        <dbReference type="ARBA" id="ARBA00048235"/>
    </source>
</evidence>
<dbReference type="GO" id="GO:0006631">
    <property type="term" value="P:fatty acid metabolic process"/>
    <property type="evidence" value="ECO:0007669"/>
    <property type="project" value="UniProtKB-KW"/>
</dbReference>
<evidence type="ECO:0000256" key="4">
    <source>
        <dbReference type="ARBA" id="ARBA00011881"/>
    </source>
</evidence>
<evidence type="ECO:0000256" key="8">
    <source>
        <dbReference type="ARBA" id="ARBA00023002"/>
    </source>
</evidence>
<dbReference type="GO" id="GO:0003853">
    <property type="term" value="F:short-chain 2-methyl fatty acyl-CoA dehydrogenase activity"/>
    <property type="evidence" value="ECO:0007669"/>
    <property type="project" value="UniProtKB-EC"/>
</dbReference>
<dbReference type="InterPro" id="IPR036250">
    <property type="entry name" value="AcylCo_DH-like_C"/>
</dbReference>
<dbReference type="Pfam" id="PF02771">
    <property type="entry name" value="Acyl-CoA_dh_N"/>
    <property type="match status" value="1"/>
</dbReference>
<dbReference type="Gene3D" id="2.40.110.10">
    <property type="entry name" value="Butyryl-CoA Dehydrogenase, subunit A, domain 2"/>
    <property type="match status" value="1"/>
</dbReference>
<evidence type="ECO:0000256" key="5">
    <source>
        <dbReference type="ARBA" id="ARBA00022630"/>
    </source>
</evidence>
<comment type="catalytic activity">
    <reaction evidence="19">
        <text>hexanoyl-CoA + oxidized [electron-transfer flavoprotein] + H(+) = (2E)-hexenoyl-CoA + reduced [electron-transfer flavoprotein]</text>
        <dbReference type="Rhea" id="RHEA:43464"/>
        <dbReference type="Rhea" id="RHEA-COMP:10685"/>
        <dbReference type="Rhea" id="RHEA-COMP:10686"/>
        <dbReference type="ChEBI" id="CHEBI:15378"/>
        <dbReference type="ChEBI" id="CHEBI:57692"/>
        <dbReference type="ChEBI" id="CHEBI:58307"/>
        <dbReference type="ChEBI" id="CHEBI:62077"/>
        <dbReference type="ChEBI" id="CHEBI:62620"/>
    </reaction>
    <physiologicalReaction direction="left-to-right" evidence="19">
        <dbReference type="Rhea" id="RHEA:43465"/>
    </physiologicalReaction>
</comment>
<name>B3RK82_TRIAD</name>
<dbReference type="FunFam" id="1.10.540.10:FF:000026">
    <property type="entry name" value="Acyl-CoA dehydrogenase medium chain"/>
    <property type="match status" value="1"/>
</dbReference>
<evidence type="ECO:0000256" key="11">
    <source>
        <dbReference type="ARBA" id="ARBA00039036"/>
    </source>
</evidence>
<dbReference type="InterPro" id="IPR009075">
    <property type="entry name" value="AcylCo_DH/oxidase_C"/>
</dbReference>
<proteinExistence type="inferred from homology"/>
<comment type="pathway">
    <text evidence="2">Lipid metabolism; mitochondrial fatty acid beta-oxidation.</text>
</comment>
<evidence type="ECO:0000259" key="23">
    <source>
        <dbReference type="Pfam" id="PF00441"/>
    </source>
</evidence>
<keyword evidence="5 22" id="KW-0285">Flavoprotein</keyword>
<dbReference type="OrthoDB" id="10262177at2759"/>
<accession>B3RK82</accession>
<comment type="catalytic activity">
    <reaction evidence="17">
        <text>(2R)-2-methylbutanoyl-CoA + oxidized [electron-transfer flavoprotein] + H(+) = ethylacryloyl-CoA + reduced [electron-transfer flavoprotein]</text>
        <dbReference type="Rhea" id="RHEA:65296"/>
        <dbReference type="Rhea" id="RHEA-COMP:10685"/>
        <dbReference type="Rhea" id="RHEA-COMP:10686"/>
        <dbReference type="ChEBI" id="CHEBI:15378"/>
        <dbReference type="ChEBI" id="CHEBI:57692"/>
        <dbReference type="ChEBI" id="CHEBI:58307"/>
        <dbReference type="ChEBI" id="CHEBI:156439"/>
        <dbReference type="ChEBI" id="CHEBI:156440"/>
    </reaction>
    <physiologicalReaction direction="left-to-right" evidence="17">
        <dbReference type="Rhea" id="RHEA:65297"/>
    </physiologicalReaction>
</comment>
<dbReference type="PANTHER" id="PTHR43884:SF1">
    <property type="entry name" value="SHORT_BRANCHED CHAIN SPECIFIC ACYL-COA DEHYDROGENASE, MITOCHONDRIAL"/>
    <property type="match status" value="1"/>
</dbReference>
<comment type="catalytic activity">
    <reaction evidence="20">
        <text>(2S)-2-methylbutanoyl-CoA + oxidized [electron-transfer flavoprotein] + H(+) = (2E)-2-methylbut-2-enoyl-CoA + reduced [electron-transfer flavoprotein]</text>
        <dbReference type="Rhea" id="RHEA:48256"/>
        <dbReference type="Rhea" id="RHEA-COMP:10685"/>
        <dbReference type="Rhea" id="RHEA-COMP:10686"/>
        <dbReference type="ChEBI" id="CHEBI:15378"/>
        <dbReference type="ChEBI" id="CHEBI:57337"/>
        <dbReference type="ChEBI" id="CHEBI:57692"/>
        <dbReference type="ChEBI" id="CHEBI:58307"/>
        <dbReference type="ChEBI" id="CHEBI:88166"/>
    </reaction>
    <physiologicalReaction direction="left-to-right" evidence="20">
        <dbReference type="Rhea" id="RHEA:48257"/>
    </physiologicalReaction>
</comment>
<evidence type="ECO:0000256" key="14">
    <source>
        <dbReference type="ARBA" id="ARBA00042821"/>
    </source>
</evidence>
<evidence type="ECO:0000313" key="27">
    <source>
        <dbReference type="Proteomes" id="UP000009022"/>
    </source>
</evidence>
<dbReference type="SUPFAM" id="SSF56645">
    <property type="entry name" value="Acyl-CoA dehydrogenase NM domain-like"/>
    <property type="match status" value="1"/>
</dbReference>
<dbReference type="GO" id="GO:0050660">
    <property type="term" value="F:flavin adenine dinucleotide binding"/>
    <property type="evidence" value="ECO:0007669"/>
    <property type="project" value="InterPro"/>
</dbReference>
<evidence type="ECO:0000256" key="20">
    <source>
        <dbReference type="ARBA" id="ARBA00049552"/>
    </source>
</evidence>
<comment type="catalytic activity">
    <reaction evidence="15">
        <text>2-methylbutanoyl-CoA + oxidized [electron-transfer flavoprotein] + H(+) = (2E)-2-methylbut-2-enoyl-CoA + reduced [electron-transfer flavoprotein]</text>
        <dbReference type="Rhea" id="RHEA:43780"/>
        <dbReference type="Rhea" id="RHEA-COMP:10685"/>
        <dbReference type="Rhea" id="RHEA-COMP:10686"/>
        <dbReference type="ChEBI" id="CHEBI:15378"/>
        <dbReference type="ChEBI" id="CHEBI:57336"/>
        <dbReference type="ChEBI" id="CHEBI:57337"/>
        <dbReference type="ChEBI" id="CHEBI:57692"/>
        <dbReference type="ChEBI" id="CHEBI:58307"/>
        <dbReference type="EC" id="1.3.8.5"/>
    </reaction>
    <physiologicalReaction direction="left-to-right" evidence="15">
        <dbReference type="Rhea" id="RHEA:43781"/>
    </physiologicalReaction>
</comment>
<dbReference type="KEGG" id="tad:TRIADDRAFT_19851"/>
<dbReference type="PANTHER" id="PTHR43884">
    <property type="entry name" value="ACYL-COA DEHYDROGENASE"/>
    <property type="match status" value="1"/>
</dbReference>
<evidence type="ECO:0000256" key="21">
    <source>
        <dbReference type="ARBA" id="ARBA00051903"/>
    </source>
</evidence>
<sequence length="392" mass="43040">MVRQQRLFSAAPLTQLSEDEQMLKDAVARYSKDKIAPRTREFERNEMVPMDLIQELFDQGWMSVRSPLEYGGPGGSLFNATLIIEELGKHDPGISGMLDVQNTLVLGIALDYFNEEQKKKYLTKLSTSTVGCFCLSEQGSGSDAFAMQTRAVRDGNDYVINGTKLWITNADIAGLMFVMANAAPDQGYKGITCFIVDASTPGVTVSQREKKLGQHAAANCPVIFEDVRVPASNVIGGIGLGYKIAASMLNEGRIGIGAQMLGASQGVMDYVVPYTMERKQFGKRLFDFQAMQHQIAEACTKIEAARLLVYNAARLKDSNKPYAKEAAIAKYYSTELAVQVGLSGIKWLGALGYMKDAPVEKLLRDSIPGVIYEGTSNIMLNTIAKFVQDEYK</sequence>
<feature type="domain" description="Acyl-CoA dehydrogenase/oxidase N-terminal" evidence="25">
    <location>
        <begin position="17"/>
        <end position="126"/>
    </location>
</feature>
<dbReference type="eggNOG" id="KOG0139">
    <property type="taxonomic scope" value="Eukaryota"/>
</dbReference>
<dbReference type="RefSeq" id="XP_002109083.1">
    <property type="nucleotide sequence ID" value="XM_002109047.1"/>
</dbReference>
<keyword evidence="9" id="KW-0443">Lipid metabolism</keyword>
<evidence type="ECO:0000256" key="16">
    <source>
        <dbReference type="ARBA" id="ARBA00048307"/>
    </source>
</evidence>
<evidence type="ECO:0000256" key="1">
    <source>
        <dbReference type="ARBA" id="ARBA00001974"/>
    </source>
</evidence>
<dbReference type="GeneID" id="6750297"/>
<reference evidence="26 27" key="1">
    <citation type="journal article" date="2008" name="Nature">
        <title>The Trichoplax genome and the nature of placozoans.</title>
        <authorList>
            <person name="Srivastava M."/>
            <person name="Begovic E."/>
            <person name="Chapman J."/>
            <person name="Putnam N.H."/>
            <person name="Hellsten U."/>
            <person name="Kawashima T."/>
            <person name="Kuo A."/>
            <person name="Mitros T."/>
            <person name="Salamov A."/>
            <person name="Carpenter M.L."/>
            <person name="Signorovitch A.Y."/>
            <person name="Moreno M.A."/>
            <person name="Kamm K."/>
            <person name="Grimwood J."/>
            <person name="Schmutz J."/>
            <person name="Shapiro H."/>
            <person name="Grigoriev I.V."/>
            <person name="Buss L.W."/>
            <person name="Schierwater B."/>
            <person name="Dellaporta S.L."/>
            <person name="Rokhsar D.S."/>
        </authorList>
    </citation>
    <scope>NUCLEOTIDE SEQUENCE [LARGE SCALE GENOMIC DNA]</scope>
    <source>
        <strain evidence="26 27">Grell-BS-1999</strain>
    </source>
</reference>